<dbReference type="Pfam" id="PF01212">
    <property type="entry name" value="Beta_elim_lyase"/>
    <property type="match status" value="1"/>
</dbReference>
<evidence type="ECO:0000259" key="5">
    <source>
        <dbReference type="Pfam" id="PF01212"/>
    </source>
</evidence>
<dbReference type="InterPro" id="IPR001597">
    <property type="entry name" value="ArAA_b-elim_lyase/Thr_aldolase"/>
</dbReference>
<accession>B1ZZW2</accession>
<comment type="cofactor">
    <cofactor evidence="1 4">
        <name>pyridoxal 5'-phosphate</name>
        <dbReference type="ChEBI" id="CHEBI:597326"/>
    </cofactor>
</comment>
<dbReference type="Gene3D" id="3.40.640.10">
    <property type="entry name" value="Type I PLP-dependent aspartate aminotransferase-like (Major domain)"/>
    <property type="match status" value="1"/>
</dbReference>
<evidence type="ECO:0000256" key="1">
    <source>
        <dbReference type="ARBA" id="ARBA00001933"/>
    </source>
</evidence>
<name>B1ZZW2_OPITP</name>
<sequence length="350" mass="37656">MCAATPAPNFTFGSDNTAGICPEAWAGLTEANAGCVASYGDDPFTTKAKARIRELFQTDCEVFFVFNGTAANSLALAACCRSPFTRVICHDYSHIDTDECGAPELFTGGAKLTALSGPNGKLQPAAVEGALHLGHGVHFPKPAALSLTQSTEWGTLYTADELRALTSLAHANGLAVHMDGARFANAVEASHLSPADLTWRAGVDVLSFGGTKNGMQTAEAVVFFNHDLARDFEYRVKQGGQLASKMRYAGGQWLAMLRDGAWLRHAAHANAMARRLADAIRQIPSLQFIVEPQVNALFVEMPPAVYAALTARGWQFYRFIGENGYRLMCSWATTEAEVDAFVADLRATAR</sequence>
<comment type="similarity">
    <text evidence="2 4">Belongs to the threonine aldolase family.</text>
</comment>
<organism evidence="6 7">
    <name type="scientific">Opitutus terrae (strain DSM 11246 / JCM 15787 / PB90-1)</name>
    <dbReference type="NCBI Taxonomy" id="452637"/>
    <lineage>
        <taxon>Bacteria</taxon>
        <taxon>Pseudomonadati</taxon>
        <taxon>Verrucomicrobiota</taxon>
        <taxon>Opitutia</taxon>
        <taxon>Opitutales</taxon>
        <taxon>Opitutaceae</taxon>
        <taxon>Opitutus</taxon>
    </lineage>
</organism>
<dbReference type="SUPFAM" id="SSF53383">
    <property type="entry name" value="PLP-dependent transferases"/>
    <property type="match status" value="1"/>
</dbReference>
<dbReference type="PIRSF" id="PIRSF038940">
    <property type="entry name" value="Low_specificity_LTA"/>
    <property type="match status" value="1"/>
</dbReference>
<dbReference type="InterPro" id="IPR015424">
    <property type="entry name" value="PyrdxlP-dep_Trfase"/>
</dbReference>
<keyword evidence="3 4" id="KW-0663">Pyridoxal phosphate</keyword>
<protein>
    <recommendedName>
        <fullName evidence="4">L-threonine aldolase</fullName>
        <ecNumber evidence="4">4.1.2.48</ecNumber>
    </recommendedName>
</protein>
<evidence type="ECO:0000256" key="4">
    <source>
        <dbReference type="PIRNR" id="PIRNR038940"/>
    </source>
</evidence>
<dbReference type="RefSeq" id="WP_012376823.1">
    <property type="nucleotide sequence ID" value="NC_010571.1"/>
</dbReference>
<dbReference type="GO" id="GO:0006567">
    <property type="term" value="P:L-threonine catabolic process"/>
    <property type="evidence" value="ECO:0007669"/>
    <property type="project" value="UniProtKB-UniRule"/>
</dbReference>
<dbReference type="CDD" id="cd06502">
    <property type="entry name" value="TA_like"/>
    <property type="match status" value="1"/>
</dbReference>
<comment type="function">
    <text evidence="4">Catalyzes the cleavage of L-allo-threonine and L-threonine to glycine and acetaldehyde.</text>
</comment>
<evidence type="ECO:0000256" key="2">
    <source>
        <dbReference type="ARBA" id="ARBA00006966"/>
    </source>
</evidence>
<dbReference type="GO" id="GO:0008732">
    <property type="term" value="F:L-allo-threonine aldolase activity"/>
    <property type="evidence" value="ECO:0007669"/>
    <property type="project" value="RHEA"/>
</dbReference>
<gene>
    <name evidence="6" type="ordered locus">Oter_4021</name>
</gene>
<dbReference type="AlphaFoldDB" id="B1ZZW2"/>
<comment type="catalytic activity">
    <reaction evidence="4">
        <text>L-allo-threonine = acetaldehyde + glycine</text>
        <dbReference type="Rhea" id="RHEA:26209"/>
        <dbReference type="ChEBI" id="CHEBI:15343"/>
        <dbReference type="ChEBI" id="CHEBI:57305"/>
        <dbReference type="ChEBI" id="CHEBI:58585"/>
        <dbReference type="EC" id="4.1.2.48"/>
    </reaction>
</comment>
<keyword evidence="4 6" id="KW-0456">Lyase</keyword>
<dbReference type="eggNOG" id="COG2008">
    <property type="taxonomic scope" value="Bacteria"/>
</dbReference>
<dbReference type="PANTHER" id="PTHR48097:SF5">
    <property type="entry name" value="LOW SPECIFICITY L-THREONINE ALDOLASE"/>
    <property type="match status" value="1"/>
</dbReference>
<dbReference type="HOGENOM" id="CLU_049619_0_0_0"/>
<dbReference type="InterPro" id="IPR015421">
    <property type="entry name" value="PyrdxlP-dep_Trfase_major"/>
</dbReference>
<dbReference type="STRING" id="452637.Oter_4021"/>
<dbReference type="InterPro" id="IPR015422">
    <property type="entry name" value="PyrdxlP-dep_Trfase_small"/>
</dbReference>
<evidence type="ECO:0000256" key="3">
    <source>
        <dbReference type="ARBA" id="ARBA00022898"/>
    </source>
</evidence>
<keyword evidence="7" id="KW-1185">Reference proteome</keyword>
<dbReference type="PANTHER" id="PTHR48097">
    <property type="entry name" value="L-THREONINE ALDOLASE-RELATED"/>
    <property type="match status" value="1"/>
</dbReference>
<dbReference type="Proteomes" id="UP000007013">
    <property type="component" value="Chromosome"/>
</dbReference>
<comment type="catalytic activity">
    <reaction evidence="4">
        <text>L-threonine = acetaldehyde + glycine</text>
        <dbReference type="Rhea" id="RHEA:19625"/>
        <dbReference type="ChEBI" id="CHEBI:15343"/>
        <dbReference type="ChEBI" id="CHEBI:57305"/>
        <dbReference type="ChEBI" id="CHEBI:57926"/>
        <dbReference type="EC" id="4.1.2.48"/>
    </reaction>
</comment>
<dbReference type="EMBL" id="CP001032">
    <property type="protein sequence ID" value="ACB77295.1"/>
    <property type="molecule type" value="Genomic_DNA"/>
</dbReference>
<dbReference type="OrthoDB" id="9774495at2"/>
<evidence type="ECO:0000313" key="7">
    <source>
        <dbReference type="Proteomes" id="UP000007013"/>
    </source>
</evidence>
<dbReference type="EC" id="4.1.2.48" evidence="4"/>
<proteinExistence type="inferred from homology"/>
<feature type="domain" description="Aromatic amino acid beta-eliminating lyase/threonine aldolase" evidence="5">
    <location>
        <begin position="12"/>
        <end position="300"/>
    </location>
</feature>
<dbReference type="Gene3D" id="3.90.1150.10">
    <property type="entry name" value="Aspartate Aminotransferase, domain 1"/>
    <property type="match status" value="1"/>
</dbReference>
<evidence type="ECO:0000313" key="6">
    <source>
        <dbReference type="EMBL" id="ACB77295.1"/>
    </source>
</evidence>
<dbReference type="InterPro" id="IPR026273">
    <property type="entry name" value="Low_specificity_L-TA_bact"/>
</dbReference>
<reference evidence="6 7" key="1">
    <citation type="journal article" date="2011" name="J. Bacteriol.">
        <title>Genome sequence of the verrucomicrobium Opitutus terrae PB90-1, an abundant inhabitant of rice paddy soil ecosystems.</title>
        <authorList>
            <person name="van Passel M.W."/>
            <person name="Kant R."/>
            <person name="Palva A."/>
            <person name="Copeland A."/>
            <person name="Lucas S."/>
            <person name="Lapidus A."/>
            <person name="Glavina del Rio T."/>
            <person name="Pitluck S."/>
            <person name="Goltsman E."/>
            <person name="Clum A."/>
            <person name="Sun H."/>
            <person name="Schmutz J."/>
            <person name="Larimer F.W."/>
            <person name="Land M.L."/>
            <person name="Hauser L."/>
            <person name="Kyrpides N."/>
            <person name="Mikhailova N."/>
            <person name="Richardson P.P."/>
            <person name="Janssen P.H."/>
            <person name="de Vos W.M."/>
            <person name="Smidt H."/>
        </authorList>
    </citation>
    <scope>NUCLEOTIDE SEQUENCE [LARGE SCALE GENOMIC DNA]</scope>
    <source>
        <strain evidence="7">DSM 11246 / JCM 15787 / PB90-1</strain>
    </source>
</reference>
<dbReference type="KEGG" id="ote:Oter_4021"/>